<accession>A0ABX5FJK8</accession>
<name>A0ABX5FJK8_9BACL</name>
<proteinExistence type="predicted"/>
<organism evidence="1 2">
    <name type="scientific">Brevibacillus porteri</name>
    <dbReference type="NCBI Taxonomy" id="2126350"/>
    <lineage>
        <taxon>Bacteria</taxon>
        <taxon>Bacillati</taxon>
        <taxon>Bacillota</taxon>
        <taxon>Bacilli</taxon>
        <taxon>Bacillales</taxon>
        <taxon>Paenibacillaceae</taxon>
        <taxon>Brevibacillus</taxon>
    </lineage>
</organism>
<gene>
    <name evidence="1" type="ORF">C7R92_23920</name>
</gene>
<sequence length="76" mass="8585">MIEPIKQIMNHIEELDNSIAAIKRKGNGRDHVTWESYGQLMQAKSTGLLALAQIEANTMLNRPIIIQDLKVEDIIT</sequence>
<keyword evidence="2" id="KW-1185">Reference proteome</keyword>
<reference evidence="1 2" key="1">
    <citation type="submission" date="2018-03" db="EMBL/GenBank/DDBJ databases">
        <title>Brevisbacillus phylogenomics.</title>
        <authorList>
            <person name="Dunlap C."/>
        </authorList>
    </citation>
    <scope>NUCLEOTIDE SEQUENCE [LARGE SCALE GENOMIC DNA]</scope>
    <source>
        <strain evidence="1 2">NRRL B-41110</strain>
    </source>
</reference>
<evidence type="ECO:0000313" key="1">
    <source>
        <dbReference type="EMBL" id="PSK06337.1"/>
    </source>
</evidence>
<protein>
    <submittedName>
        <fullName evidence="1">Uncharacterized protein</fullName>
    </submittedName>
</protein>
<comment type="caution">
    <text evidence="1">The sequence shown here is derived from an EMBL/GenBank/DDBJ whole genome shotgun (WGS) entry which is preliminary data.</text>
</comment>
<dbReference type="EMBL" id="PXZO01000051">
    <property type="protein sequence ID" value="PSK06337.1"/>
    <property type="molecule type" value="Genomic_DNA"/>
</dbReference>
<dbReference type="Proteomes" id="UP000241645">
    <property type="component" value="Unassembled WGS sequence"/>
</dbReference>
<evidence type="ECO:0000313" key="2">
    <source>
        <dbReference type="Proteomes" id="UP000241645"/>
    </source>
</evidence>